<accession>A0A2Z4ACZ4</accession>
<dbReference type="Pfam" id="PF01266">
    <property type="entry name" value="DAO"/>
    <property type="match status" value="1"/>
</dbReference>
<keyword evidence="4 6" id="KW-0560">Oxidoreductase</keyword>
<dbReference type="AlphaFoldDB" id="A0A2Z4ACZ4"/>
<evidence type="ECO:0000313" key="6">
    <source>
        <dbReference type="EMBL" id="AWT59831.1"/>
    </source>
</evidence>
<name>A0A2Z4ACZ4_9BACT</name>
<dbReference type="Gene3D" id="3.50.50.60">
    <property type="entry name" value="FAD/NAD(P)-binding domain"/>
    <property type="match status" value="1"/>
</dbReference>
<comment type="cofactor">
    <cofactor evidence="1">
        <name>FAD</name>
        <dbReference type="ChEBI" id="CHEBI:57692"/>
    </cofactor>
</comment>
<dbReference type="SUPFAM" id="SSF51905">
    <property type="entry name" value="FAD/NAD(P)-binding domain"/>
    <property type="match status" value="1"/>
</dbReference>
<dbReference type="GO" id="GO:0050660">
    <property type="term" value="F:flavin adenine dinucleotide binding"/>
    <property type="evidence" value="ECO:0007669"/>
    <property type="project" value="InterPro"/>
</dbReference>
<feature type="domain" description="FAD dependent oxidoreductase" evidence="5">
    <location>
        <begin position="6"/>
        <end position="360"/>
    </location>
</feature>
<reference evidence="6 7" key="1">
    <citation type="submission" date="2018-06" db="EMBL/GenBank/DDBJ databases">
        <title>Draft Genome Sequence of a Novel Marine Bacterium Related to the Verrucomicrobia.</title>
        <authorList>
            <person name="Vosseberg J."/>
            <person name="Martijn J."/>
            <person name="Ettema T.J.G."/>
        </authorList>
    </citation>
    <scope>NUCLEOTIDE SEQUENCE [LARGE SCALE GENOMIC DNA]</scope>
    <source>
        <strain evidence="6">TARA_B100001123</strain>
    </source>
</reference>
<keyword evidence="2" id="KW-0285">Flavoprotein</keyword>
<dbReference type="EC" id="1.5.3.1" evidence="6"/>
<dbReference type="PANTHER" id="PTHR10961:SF7">
    <property type="entry name" value="FAD DEPENDENT OXIDOREDUCTASE DOMAIN-CONTAINING PROTEIN"/>
    <property type="match status" value="1"/>
</dbReference>
<proteinExistence type="predicted"/>
<dbReference type="GO" id="GO:0008115">
    <property type="term" value="F:sarcosine oxidase activity"/>
    <property type="evidence" value="ECO:0007669"/>
    <property type="project" value="UniProtKB-EC"/>
</dbReference>
<evidence type="ECO:0000256" key="2">
    <source>
        <dbReference type="ARBA" id="ARBA00022630"/>
    </source>
</evidence>
<evidence type="ECO:0000256" key="4">
    <source>
        <dbReference type="ARBA" id="ARBA00023002"/>
    </source>
</evidence>
<dbReference type="Proteomes" id="UP000247465">
    <property type="component" value="Chromosome"/>
</dbReference>
<gene>
    <name evidence="6" type="primary">soxA_1</name>
    <name evidence="6" type="ORF">DF168_01026</name>
</gene>
<evidence type="ECO:0000259" key="5">
    <source>
        <dbReference type="Pfam" id="PF01266"/>
    </source>
</evidence>
<sequence>MANHYDVIVLGVGGMGSSTLYHLAKRGIRACGIDRFEIAHDRGSSHGDTRIIRKAYMELPSYIPLLNRAYELWEQLEKETGSKLLLQTGLLLAGSPESEITQGLEDCYQKHELPHTAMKASEVDQLYPQLHLPEDWVATFDPFGGILRVEECVRQYASMARRYGANLYTGEAVLSWKSEGNKVLVETERRNLTADRLILTAGSWSVRTLLDIGIEIKILRKVSLWYLGSGVENYRREVFPCFCIGIGSGSKFIYGFPVTDNWGLKVAEHNLTRNEIDNPLKVNRCLGEEDEKPVLEFLGHFFPQLSPKRSKFTTCLYTMSPDENFIIDFHPEHENVVIAAGFSGHGFKFASVIGEVLVDLAVNGETKHPIEFLKIDRF</sequence>
<organism evidence="6 7">
    <name type="scientific">Candidatus Moanibacter tarae</name>
    <dbReference type="NCBI Taxonomy" id="2200854"/>
    <lineage>
        <taxon>Bacteria</taxon>
        <taxon>Pseudomonadati</taxon>
        <taxon>Verrucomicrobiota</taxon>
        <taxon>Opitutia</taxon>
        <taxon>Puniceicoccales</taxon>
        <taxon>Puniceicoccales incertae sedis</taxon>
        <taxon>Candidatus Moanibacter</taxon>
    </lineage>
</organism>
<dbReference type="InterPro" id="IPR045170">
    <property type="entry name" value="MTOX"/>
</dbReference>
<dbReference type="SUPFAM" id="SSF54373">
    <property type="entry name" value="FAD-linked reductases, C-terminal domain"/>
    <property type="match status" value="1"/>
</dbReference>
<dbReference type="InterPro" id="IPR006076">
    <property type="entry name" value="FAD-dep_OxRdtase"/>
</dbReference>
<dbReference type="EMBL" id="CP029803">
    <property type="protein sequence ID" value="AWT59831.1"/>
    <property type="molecule type" value="Genomic_DNA"/>
</dbReference>
<dbReference type="NCBIfam" id="NF008425">
    <property type="entry name" value="PRK11259.1"/>
    <property type="match status" value="1"/>
</dbReference>
<dbReference type="PANTHER" id="PTHR10961">
    <property type="entry name" value="PEROXISOMAL SARCOSINE OXIDASE"/>
    <property type="match status" value="1"/>
</dbReference>
<evidence type="ECO:0000256" key="1">
    <source>
        <dbReference type="ARBA" id="ARBA00001974"/>
    </source>
</evidence>
<dbReference type="Gene3D" id="3.30.9.10">
    <property type="entry name" value="D-Amino Acid Oxidase, subunit A, domain 2"/>
    <property type="match status" value="1"/>
</dbReference>
<evidence type="ECO:0000313" key="7">
    <source>
        <dbReference type="Proteomes" id="UP000247465"/>
    </source>
</evidence>
<evidence type="ECO:0000256" key="3">
    <source>
        <dbReference type="ARBA" id="ARBA00022827"/>
    </source>
</evidence>
<dbReference type="InterPro" id="IPR036188">
    <property type="entry name" value="FAD/NAD-bd_sf"/>
</dbReference>
<protein>
    <submittedName>
        <fullName evidence="6">Monomeric sarcosine oxidase</fullName>
        <ecNumber evidence="6">1.5.3.1</ecNumber>
    </submittedName>
</protein>
<keyword evidence="3" id="KW-0274">FAD</keyword>
<dbReference type="KEGG" id="mtar:DF168_01026"/>